<proteinExistence type="predicted"/>
<reference evidence="2" key="1">
    <citation type="submission" date="2017-09" db="EMBL/GenBank/DDBJ databases">
        <title>Depth-based differentiation of microbial function through sediment-hosted aquifers and enrichment of novel symbionts in the deep terrestrial subsurface.</title>
        <authorList>
            <person name="Probst A.J."/>
            <person name="Ladd B."/>
            <person name="Jarett J.K."/>
            <person name="Geller-Mcgrath D.E."/>
            <person name="Sieber C.M.K."/>
            <person name="Emerson J.B."/>
            <person name="Anantharaman K."/>
            <person name="Thomas B.C."/>
            <person name="Malmstrom R."/>
            <person name="Stieglmeier M."/>
            <person name="Klingl A."/>
            <person name="Woyke T."/>
            <person name="Ryan C.M."/>
            <person name="Banfield J.F."/>
        </authorList>
    </citation>
    <scope>NUCLEOTIDE SEQUENCE [LARGE SCALE GENOMIC DNA]</scope>
</reference>
<dbReference type="Proteomes" id="UP000228775">
    <property type="component" value="Unassembled WGS sequence"/>
</dbReference>
<accession>A0A2M7AW44</accession>
<dbReference type="AlphaFoldDB" id="A0A2M7AW44"/>
<name>A0A2M7AW44_9BACT</name>
<comment type="caution">
    <text evidence="1">The sequence shown here is derived from an EMBL/GenBank/DDBJ whole genome shotgun (WGS) entry which is preliminary data.</text>
</comment>
<sequence>MAGLEISRSVVDGNPGLVAWGAPPGSPVLEVFFECNGDYLESLACQEGWFRCLPRILKSRAKKFWPDHNFHGYRIECAGFNPDTQKGGGILVLISKQIAIPDEAYKECFLLPQFVSI</sequence>
<evidence type="ECO:0000313" key="2">
    <source>
        <dbReference type="Proteomes" id="UP000228775"/>
    </source>
</evidence>
<gene>
    <name evidence="1" type="ORF">COS76_03885</name>
</gene>
<evidence type="ECO:0000313" key="1">
    <source>
        <dbReference type="EMBL" id="PIU74847.1"/>
    </source>
</evidence>
<protein>
    <submittedName>
        <fullName evidence="1">Uncharacterized protein</fullName>
    </submittedName>
</protein>
<dbReference type="EMBL" id="PEVY01000082">
    <property type="protein sequence ID" value="PIU74847.1"/>
    <property type="molecule type" value="Genomic_DNA"/>
</dbReference>
<organism evidence="1 2">
    <name type="scientific">Candidatus Portnoybacteria bacterium CG06_land_8_20_14_3_00_39_12</name>
    <dbReference type="NCBI Taxonomy" id="1974809"/>
    <lineage>
        <taxon>Bacteria</taxon>
        <taxon>Candidatus Portnoyibacteriota</taxon>
    </lineage>
</organism>